<dbReference type="PANTHER" id="PTHR43201">
    <property type="entry name" value="ACYL-COA SYNTHETASE"/>
    <property type="match status" value="1"/>
</dbReference>
<keyword evidence="2" id="KW-1133">Transmembrane helix</keyword>
<protein>
    <submittedName>
        <fullName evidence="4">Acyl-CoA synthetase / AMP-(Fatty) acid ligase</fullName>
    </submittedName>
</protein>
<evidence type="ECO:0000256" key="1">
    <source>
        <dbReference type="ARBA" id="ARBA00006432"/>
    </source>
</evidence>
<dbReference type="InterPro" id="IPR000873">
    <property type="entry name" value="AMP-dep_synth/lig_dom"/>
</dbReference>
<organism evidence="4">
    <name type="scientific">uncultured Sulfurovum sp</name>
    <dbReference type="NCBI Taxonomy" id="269237"/>
    <lineage>
        <taxon>Bacteria</taxon>
        <taxon>Pseudomonadati</taxon>
        <taxon>Campylobacterota</taxon>
        <taxon>Epsilonproteobacteria</taxon>
        <taxon>Campylobacterales</taxon>
        <taxon>Sulfurovaceae</taxon>
        <taxon>Sulfurovum</taxon>
        <taxon>environmental samples</taxon>
    </lineage>
</organism>
<dbReference type="AlphaFoldDB" id="A0A6S6T5S6"/>
<feature type="domain" description="AMP-dependent synthetase/ligase" evidence="3">
    <location>
        <begin position="47"/>
        <end position="269"/>
    </location>
</feature>
<evidence type="ECO:0000313" key="4">
    <source>
        <dbReference type="EMBL" id="CAA6818581.1"/>
    </source>
</evidence>
<dbReference type="Gene3D" id="3.40.50.12780">
    <property type="entry name" value="N-terminal domain of ligase-like"/>
    <property type="match status" value="1"/>
</dbReference>
<evidence type="ECO:0000259" key="3">
    <source>
        <dbReference type="Pfam" id="PF00501"/>
    </source>
</evidence>
<comment type="similarity">
    <text evidence="1">Belongs to the ATP-dependent AMP-binding enzyme family.</text>
</comment>
<gene>
    <name evidence="4" type="ORF">HELGO_WM17547</name>
</gene>
<proteinExistence type="inferred from homology"/>
<keyword evidence="2" id="KW-0472">Membrane</keyword>
<dbReference type="InterPro" id="IPR042099">
    <property type="entry name" value="ANL_N_sf"/>
</dbReference>
<sequence>MYLKVANDDGSLNAYEIVKEEFVEEKTEGLLGYIGTESKEANALNILKAYFSEAKVILFDSSNKAIAEQLEALNVPAFRTGQSTKTIFDKENFNFIYFTSGSTGIPIAALKSKSNLEAEVAVLSALLKKYKIKKVIVTVPFIHLYGTLLGLMYPLMNDIDIVLKEHFLPHELLSMIEPYSMVVTTPLYIKAMNKLAEKKDLTHALFISSTAPLDTPNILNFKQKFEADIMQIFGSTETGGIAYKLNDESLWKPFNGVEISVNSNQELRVKSPFVSAVLYEEIFKRINGEVQTFDYIEEEASGFRLVGRSAKIFKLAGKRYSTIQIEHILENVQGIVNALVFVEFDKASLRGELLDITLETDLAFTVNEIKKILKSHLSNLKFSIKLNLVKEIPKNLVGKKLRIK</sequence>
<dbReference type="EMBL" id="CACVAU010000054">
    <property type="protein sequence ID" value="CAA6818581.1"/>
    <property type="molecule type" value="Genomic_DNA"/>
</dbReference>
<feature type="transmembrane region" description="Helical" evidence="2">
    <location>
        <begin position="135"/>
        <end position="155"/>
    </location>
</feature>
<dbReference type="Pfam" id="PF00501">
    <property type="entry name" value="AMP-binding"/>
    <property type="match status" value="1"/>
</dbReference>
<keyword evidence="4" id="KW-0436">Ligase</keyword>
<accession>A0A6S6T5S6</accession>
<evidence type="ECO:0000256" key="2">
    <source>
        <dbReference type="SAM" id="Phobius"/>
    </source>
</evidence>
<name>A0A6S6T5S6_9BACT</name>
<dbReference type="PANTHER" id="PTHR43201:SF8">
    <property type="entry name" value="ACYL-COA SYNTHETASE FAMILY MEMBER 3"/>
    <property type="match status" value="1"/>
</dbReference>
<dbReference type="SUPFAM" id="SSF56801">
    <property type="entry name" value="Acetyl-CoA synthetase-like"/>
    <property type="match status" value="1"/>
</dbReference>
<dbReference type="GO" id="GO:0031956">
    <property type="term" value="F:medium-chain fatty acid-CoA ligase activity"/>
    <property type="evidence" value="ECO:0007669"/>
    <property type="project" value="TreeGrafter"/>
</dbReference>
<reference evidence="4" key="1">
    <citation type="submission" date="2020-01" db="EMBL/GenBank/DDBJ databases">
        <authorList>
            <person name="Meier V. D."/>
            <person name="Meier V D."/>
        </authorList>
    </citation>
    <scope>NUCLEOTIDE SEQUENCE</scope>
    <source>
        <strain evidence="4">HLG_WM_MAG_05</strain>
    </source>
</reference>
<dbReference type="GO" id="GO:0006631">
    <property type="term" value="P:fatty acid metabolic process"/>
    <property type="evidence" value="ECO:0007669"/>
    <property type="project" value="TreeGrafter"/>
</dbReference>
<keyword evidence="2" id="KW-0812">Transmembrane</keyword>